<dbReference type="KEGG" id="cpoy:GP475_06845"/>
<dbReference type="EMBL" id="CP046884">
    <property type="protein sequence ID" value="QNQ90384.1"/>
    <property type="molecule type" value="Genomic_DNA"/>
</dbReference>
<keyword evidence="2" id="KW-1185">Reference proteome</keyword>
<evidence type="ECO:0000313" key="2">
    <source>
        <dbReference type="Proteomes" id="UP000516320"/>
    </source>
</evidence>
<organism evidence="1 2">
    <name type="scientific">Corynebacterium poyangense</name>
    <dbReference type="NCBI Taxonomy" id="2684405"/>
    <lineage>
        <taxon>Bacteria</taxon>
        <taxon>Bacillati</taxon>
        <taxon>Actinomycetota</taxon>
        <taxon>Actinomycetes</taxon>
        <taxon>Mycobacteriales</taxon>
        <taxon>Corynebacteriaceae</taxon>
        <taxon>Corynebacterium</taxon>
    </lineage>
</organism>
<evidence type="ECO:0000313" key="1">
    <source>
        <dbReference type="EMBL" id="QNQ90384.1"/>
    </source>
</evidence>
<proteinExistence type="predicted"/>
<reference evidence="1 2" key="1">
    <citation type="submission" date="2019-12" db="EMBL/GenBank/DDBJ databases">
        <title>Corynebacterium sp. nov., isolated from feces of the Anser Albifrons in China.</title>
        <authorList>
            <person name="Liu Q."/>
        </authorList>
    </citation>
    <scope>NUCLEOTIDE SEQUENCE [LARGE SCALE GENOMIC DNA]</scope>
    <source>
        <strain evidence="1 2">4H37-19</strain>
    </source>
</reference>
<gene>
    <name evidence="1" type="ORF">GP475_06845</name>
</gene>
<accession>A0A7H0SPA9</accession>
<dbReference type="AlphaFoldDB" id="A0A7H0SPA9"/>
<sequence length="73" mass="8306">MSFKNPRANQAKKVIETLPARKNPQKRTTFYVPAPLLKELKNEAFDKQTNTSAMLSSILQERYGINEAGDPIR</sequence>
<name>A0A7H0SPA9_9CORY</name>
<protein>
    <submittedName>
        <fullName evidence="1">Uncharacterized protein</fullName>
    </submittedName>
</protein>
<dbReference type="Proteomes" id="UP000516320">
    <property type="component" value="Chromosome"/>
</dbReference>
<dbReference type="RefSeq" id="WP_187973699.1">
    <property type="nucleotide sequence ID" value="NZ_CP046884.1"/>
</dbReference>